<dbReference type="EMBL" id="JPOS01000006">
    <property type="protein sequence ID" value="KGE89459.1"/>
    <property type="molecule type" value="Genomic_DNA"/>
</dbReference>
<evidence type="ECO:0000313" key="2">
    <source>
        <dbReference type="EMBL" id="KGE89459.1"/>
    </source>
</evidence>
<feature type="chain" id="PRO_5001947826" description="TonB C-terminal domain-containing protein" evidence="1">
    <location>
        <begin position="21"/>
        <end position="156"/>
    </location>
</feature>
<keyword evidence="1" id="KW-0732">Signal</keyword>
<organism evidence="2 3">
    <name type="scientific">Phaeodactylibacter xiamenensis</name>
    <dbReference type="NCBI Taxonomy" id="1524460"/>
    <lineage>
        <taxon>Bacteria</taxon>
        <taxon>Pseudomonadati</taxon>
        <taxon>Bacteroidota</taxon>
        <taxon>Saprospiria</taxon>
        <taxon>Saprospirales</taxon>
        <taxon>Haliscomenobacteraceae</taxon>
        <taxon>Phaeodactylibacter</taxon>
    </lineage>
</organism>
<dbReference type="OrthoDB" id="1493999at2"/>
<comment type="caution">
    <text evidence="2">The sequence shown here is derived from an EMBL/GenBank/DDBJ whole genome shotgun (WGS) entry which is preliminary data.</text>
</comment>
<accession>A0A098SAA4</accession>
<dbReference type="STRING" id="1524460.IX84_02425"/>
<evidence type="ECO:0008006" key="4">
    <source>
        <dbReference type="Google" id="ProtNLM"/>
    </source>
</evidence>
<feature type="signal peptide" evidence="1">
    <location>
        <begin position="1"/>
        <end position="20"/>
    </location>
</feature>
<proteinExistence type="predicted"/>
<dbReference type="AlphaFoldDB" id="A0A098SAA4"/>
<keyword evidence="3" id="KW-1185">Reference proteome</keyword>
<dbReference type="Proteomes" id="UP000029736">
    <property type="component" value="Unassembled WGS sequence"/>
</dbReference>
<evidence type="ECO:0000256" key="1">
    <source>
        <dbReference type="SAM" id="SignalP"/>
    </source>
</evidence>
<gene>
    <name evidence="2" type="ORF">IX84_02425</name>
</gene>
<name>A0A098SAA4_9BACT</name>
<dbReference type="RefSeq" id="WP_044216244.1">
    <property type="nucleotide sequence ID" value="NZ_CAKZLC010000353.1"/>
</dbReference>
<protein>
    <recommendedName>
        <fullName evidence="4">TonB C-terminal domain-containing protein</fullName>
    </recommendedName>
</protein>
<evidence type="ECO:0000313" key="3">
    <source>
        <dbReference type="Proteomes" id="UP000029736"/>
    </source>
</evidence>
<sequence>MKLLCSFLLVSSLWVAAATAQSADLPAVFRLGQNEEGYEVAKQEYQQTLLEVANYDTQNAFNHWMSMMQELQKHADKLDIDLKGVKIWLHAFWNTDGSIDHLGYLLRPDSRNVDELELAAVLKTFMKKYSFPVTSGKKFSHYTGANFPIYSEKVDN</sequence>
<reference evidence="2 3" key="1">
    <citation type="journal article" date="2014" name="Int. J. Syst. Evol. Microbiol.">
        <title>Phaeodactylibacter xiamenensis gen. nov., sp. nov., a member of the family Saprospiraceae isolated from the marine alga Phaeodactylum tricornutum.</title>
        <authorList>
            <person name="Chen Z.Jr."/>
            <person name="Lei X."/>
            <person name="Lai Q."/>
            <person name="Li Y."/>
            <person name="Zhang B."/>
            <person name="Zhang J."/>
            <person name="Zhang H."/>
            <person name="Yang L."/>
            <person name="Zheng W."/>
            <person name="Tian Y."/>
            <person name="Yu Z."/>
            <person name="Xu H.Jr."/>
            <person name="Zheng T."/>
        </authorList>
    </citation>
    <scope>NUCLEOTIDE SEQUENCE [LARGE SCALE GENOMIC DNA]</scope>
    <source>
        <strain evidence="2 3">KD52</strain>
    </source>
</reference>